<protein>
    <submittedName>
        <fullName evidence="1">Uncharacterized protein</fullName>
    </submittedName>
</protein>
<dbReference type="InterPro" id="IPR029063">
    <property type="entry name" value="SAM-dependent_MTases_sf"/>
</dbReference>
<organism evidence="1 2">
    <name type="scientific">Paraburkholderia bryophila</name>
    <dbReference type="NCBI Taxonomy" id="420952"/>
    <lineage>
        <taxon>Bacteria</taxon>
        <taxon>Pseudomonadati</taxon>
        <taxon>Pseudomonadota</taxon>
        <taxon>Betaproteobacteria</taxon>
        <taxon>Burkholderiales</taxon>
        <taxon>Burkholderiaceae</taxon>
        <taxon>Paraburkholderia</taxon>
    </lineage>
</organism>
<name>A0A7Y9W519_9BURK</name>
<evidence type="ECO:0000313" key="1">
    <source>
        <dbReference type="EMBL" id="NYH14444.1"/>
    </source>
</evidence>
<reference evidence="1 2" key="1">
    <citation type="submission" date="2020-07" db="EMBL/GenBank/DDBJ databases">
        <title>Exploring microbial biodiversity for novel pathways involved in the catabolism of aromatic compounds derived from lignin.</title>
        <authorList>
            <person name="Elkins J."/>
        </authorList>
    </citation>
    <scope>NUCLEOTIDE SEQUENCE [LARGE SCALE GENOMIC DNA]</scope>
    <source>
        <strain evidence="1 2">H2C3B</strain>
    </source>
</reference>
<dbReference type="Proteomes" id="UP000572540">
    <property type="component" value="Unassembled WGS sequence"/>
</dbReference>
<dbReference type="EMBL" id="JACCAU010000001">
    <property type="protein sequence ID" value="NYH14444.1"/>
    <property type="molecule type" value="Genomic_DNA"/>
</dbReference>
<accession>A0A7Y9W519</accession>
<dbReference type="SUPFAM" id="SSF53335">
    <property type="entry name" value="S-adenosyl-L-methionine-dependent methyltransferases"/>
    <property type="match status" value="1"/>
</dbReference>
<comment type="caution">
    <text evidence="1">The sequence shown here is derived from an EMBL/GenBank/DDBJ whole genome shotgun (WGS) entry which is preliminary data.</text>
</comment>
<sequence length="146" mass="16711">MDNIDQVLGEIRRVLRSEGHVAAVVGRTFLLGEVNEVFLDVFRPIAREDLPHLSFGDSRTRTEAGWTELLKPHFKEVLIEDVDVGWEPTPEQLWQSLTETYDIDRLSANARERLRSELLRAVSYLRQSDGKIKTGWGLRLVRAQAA</sequence>
<evidence type="ECO:0000313" key="2">
    <source>
        <dbReference type="Proteomes" id="UP000572540"/>
    </source>
</evidence>
<proteinExistence type="predicted"/>
<gene>
    <name evidence="1" type="ORF">GGD41_001672</name>
</gene>
<dbReference type="AlphaFoldDB" id="A0A7Y9W519"/>